<accession>K6YEA8</accession>
<feature type="transmembrane region" description="Helical" evidence="1">
    <location>
        <begin position="59"/>
        <end position="79"/>
    </location>
</feature>
<dbReference type="InterPro" id="IPR051159">
    <property type="entry name" value="Hexapeptide_acetyltransf"/>
</dbReference>
<evidence type="ECO:0000256" key="1">
    <source>
        <dbReference type="SAM" id="Phobius"/>
    </source>
</evidence>
<dbReference type="Proteomes" id="UP000006322">
    <property type="component" value="Unassembled WGS sequence"/>
</dbReference>
<dbReference type="EMBL" id="BAER01000011">
    <property type="protein sequence ID" value="GAC31079.1"/>
    <property type="molecule type" value="Genomic_DNA"/>
</dbReference>
<dbReference type="SUPFAM" id="SSF51161">
    <property type="entry name" value="Trimeric LpxA-like enzymes"/>
    <property type="match status" value="1"/>
</dbReference>
<sequence length="193" mass="20718">MKQIVKRILYIICALLISPLTLICLMLGVVLNKDAVFTSFSQFLSLLPGKLSVYLRAGFYRFTLTSCSPDAVVSFLVLLSQRDTDIAKGVYIGPQCNIGKCSIGKNTLIGSGVHVMSGKGQHSFDDLFVPIKDQSGTFEKINIGQNCWIGNGAMIMANIGENSVIGAGSVIINDIPPYSIAAGNPARVIKSRC</sequence>
<dbReference type="Gene3D" id="2.160.10.10">
    <property type="entry name" value="Hexapeptide repeat proteins"/>
    <property type="match status" value="1"/>
</dbReference>
<dbReference type="CDD" id="cd04647">
    <property type="entry name" value="LbH_MAT_like"/>
    <property type="match status" value="1"/>
</dbReference>
<dbReference type="RefSeq" id="WP_007102887.1">
    <property type="nucleotide sequence ID" value="NZ_BAER01000011.1"/>
</dbReference>
<keyword evidence="3" id="KW-1185">Reference proteome</keyword>
<gene>
    <name evidence="2" type="primary">nodL</name>
    <name evidence="2" type="ORF">GPLA_0158</name>
</gene>
<dbReference type="Pfam" id="PF00132">
    <property type="entry name" value="Hexapep"/>
    <property type="match status" value="1"/>
</dbReference>
<comment type="caution">
    <text evidence="2">The sequence shown here is derived from an EMBL/GenBank/DDBJ whole genome shotgun (WGS) entry which is preliminary data.</text>
</comment>
<keyword evidence="1" id="KW-0472">Membrane</keyword>
<dbReference type="InterPro" id="IPR001451">
    <property type="entry name" value="Hexapep"/>
</dbReference>
<evidence type="ECO:0000313" key="3">
    <source>
        <dbReference type="Proteomes" id="UP000006322"/>
    </source>
</evidence>
<protein>
    <submittedName>
        <fullName evidence="2">Nodulation protein L</fullName>
    </submittedName>
</protein>
<keyword evidence="1" id="KW-0812">Transmembrane</keyword>
<dbReference type="STRING" id="1129793.GPLA_0158"/>
<dbReference type="PANTHER" id="PTHR23416">
    <property type="entry name" value="SIALIC ACID SYNTHASE-RELATED"/>
    <property type="match status" value="1"/>
</dbReference>
<dbReference type="AlphaFoldDB" id="K6YEA8"/>
<name>K6YEA8_9ALTE</name>
<organism evidence="2 3">
    <name type="scientific">Paraglaciecola polaris LMG 21857</name>
    <dbReference type="NCBI Taxonomy" id="1129793"/>
    <lineage>
        <taxon>Bacteria</taxon>
        <taxon>Pseudomonadati</taxon>
        <taxon>Pseudomonadota</taxon>
        <taxon>Gammaproteobacteria</taxon>
        <taxon>Alteromonadales</taxon>
        <taxon>Alteromonadaceae</taxon>
        <taxon>Paraglaciecola</taxon>
    </lineage>
</organism>
<reference evidence="3" key="1">
    <citation type="journal article" date="2014" name="Environ. Microbiol.">
        <title>Comparative genomics of the marine bacterial genus Glaciecola reveals the high degree of genomic diversity and genomic characteristic for cold adaptation.</title>
        <authorList>
            <person name="Qin Q.L."/>
            <person name="Xie B.B."/>
            <person name="Yu Y."/>
            <person name="Shu Y.L."/>
            <person name="Rong J.C."/>
            <person name="Zhang Y.J."/>
            <person name="Zhao D.L."/>
            <person name="Chen X.L."/>
            <person name="Zhang X.Y."/>
            <person name="Chen B."/>
            <person name="Zhou B.C."/>
            <person name="Zhang Y.Z."/>
        </authorList>
    </citation>
    <scope>NUCLEOTIDE SEQUENCE [LARGE SCALE GENOMIC DNA]</scope>
    <source>
        <strain evidence="3">LMG 21857</strain>
    </source>
</reference>
<feature type="transmembrane region" description="Helical" evidence="1">
    <location>
        <begin position="7"/>
        <end position="31"/>
    </location>
</feature>
<dbReference type="OrthoDB" id="9815592at2"/>
<evidence type="ECO:0000313" key="2">
    <source>
        <dbReference type="EMBL" id="GAC31079.1"/>
    </source>
</evidence>
<keyword evidence="1" id="KW-1133">Transmembrane helix</keyword>
<dbReference type="PANTHER" id="PTHR23416:SF78">
    <property type="entry name" value="LIPOPOLYSACCHARIDE BIOSYNTHESIS O-ACETYL TRANSFERASE WBBJ-RELATED"/>
    <property type="match status" value="1"/>
</dbReference>
<proteinExistence type="predicted"/>
<dbReference type="InterPro" id="IPR011004">
    <property type="entry name" value="Trimer_LpxA-like_sf"/>
</dbReference>